<evidence type="ECO:0000256" key="3">
    <source>
        <dbReference type="ARBA" id="ARBA00022989"/>
    </source>
</evidence>
<feature type="transmembrane region" description="Helical" evidence="5">
    <location>
        <begin position="232"/>
        <end position="251"/>
    </location>
</feature>
<dbReference type="EMBL" id="AMFJ01021650">
    <property type="protein sequence ID" value="EKD66116.1"/>
    <property type="molecule type" value="Genomic_DNA"/>
</dbReference>
<dbReference type="SUPFAM" id="SSF50182">
    <property type="entry name" value="Sm-like ribonucleoproteins"/>
    <property type="match status" value="1"/>
</dbReference>
<name>K2AWQ0_9BACT</name>
<comment type="subcellular location">
    <subcellularLocation>
        <location evidence="1">Membrane</location>
    </subcellularLocation>
</comment>
<evidence type="ECO:0000256" key="1">
    <source>
        <dbReference type="ARBA" id="ARBA00004370"/>
    </source>
</evidence>
<feature type="transmembrane region" description="Helical" evidence="5">
    <location>
        <begin position="5"/>
        <end position="22"/>
    </location>
</feature>
<keyword evidence="4 5" id="KW-0472">Membrane</keyword>
<dbReference type="Gene3D" id="2.30.30.60">
    <property type="match status" value="1"/>
</dbReference>
<sequence length="284" mass="33614">MNKKIYISLLLFIAIIAGYFYFKTKMTFAFLNPIYLDKTMIVVSVILVTYIVTKIIDIFLRKFLLKTFNNANFTKRVFPVFHKILNILIWIIWILVWLWFLGYNPIAIVTWAWVWWVLIAIAGKETISNFVGSIILVFNKNFKIGDRIRIIMKKTYEWTVEEITLSYTKLIDSSGNVIYIPNKNILLETIENLSQSKFNKIEINLSLPLVNEKTKIDNFIEKLEKNLKKNKLISSFNINFSIEITWFLIWFEIFADSKDNKLKNEIILEIKNELEKQKLISSQN</sequence>
<dbReference type="Gene3D" id="1.10.287.1260">
    <property type="match status" value="1"/>
</dbReference>
<evidence type="ECO:0000313" key="7">
    <source>
        <dbReference type="EMBL" id="EKD66116.1"/>
    </source>
</evidence>
<evidence type="ECO:0000259" key="6">
    <source>
        <dbReference type="Pfam" id="PF00924"/>
    </source>
</evidence>
<dbReference type="Pfam" id="PF00924">
    <property type="entry name" value="MS_channel_2nd"/>
    <property type="match status" value="1"/>
</dbReference>
<dbReference type="GO" id="GO:0055085">
    <property type="term" value="P:transmembrane transport"/>
    <property type="evidence" value="ECO:0007669"/>
    <property type="project" value="InterPro"/>
</dbReference>
<dbReference type="InterPro" id="IPR006685">
    <property type="entry name" value="MscS_channel_2nd"/>
</dbReference>
<feature type="transmembrane region" description="Helical" evidence="5">
    <location>
        <begin position="80"/>
        <end position="101"/>
    </location>
</feature>
<dbReference type="PANTHER" id="PTHR30566:SF5">
    <property type="entry name" value="MECHANOSENSITIVE ION CHANNEL PROTEIN 1, MITOCHONDRIAL-RELATED"/>
    <property type="match status" value="1"/>
</dbReference>
<protein>
    <submittedName>
        <fullName evidence="7">MscS mechanosensitive ion channel</fullName>
    </submittedName>
</protein>
<feature type="transmembrane region" description="Helical" evidence="5">
    <location>
        <begin position="42"/>
        <end position="60"/>
    </location>
</feature>
<gene>
    <name evidence="7" type="ORF">ACD_49C00064G0019</name>
</gene>
<proteinExistence type="predicted"/>
<reference evidence="7" key="1">
    <citation type="journal article" date="2012" name="Science">
        <title>Fermentation, hydrogen, and sulfur metabolism in multiple uncultivated bacterial phyla.</title>
        <authorList>
            <person name="Wrighton K.C."/>
            <person name="Thomas B.C."/>
            <person name="Sharon I."/>
            <person name="Miller C.S."/>
            <person name="Castelle C.J."/>
            <person name="VerBerkmoes N.C."/>
            <person name="Wilkins M.J."/>
            <person name="Hettich R.L."/>
            <person name="Lipton M.S."/>
            <person name="Williams K.H."/>
            <person name="Long P.E."/>
            <person name="Banfield J.F."/>
        </authorList>
    </citation>
    <scope>NUCLEOTIDE SEQUENCE [LARGE SCALE GENOMIC DNA]</scope>
</reference>
<dbReference type="InterPro" id="IPR010920">
    <property type="entry name" value="LSM_dom_sf"/>
</dbReference>
<evidence type="ECO:0000256" key="2">
    <source>
        <dbReference type="ARBA" id="ARBA00022692"/>
    </source>
</evidence>
<dbReference type="GO" id="GO:0016020">
    <property type="term" value="C:membrane"/>
    <property type="evidence" value="ECO:0007669"/>
    <property type="project" value="UniProtKB-SubCell"/>
</dbReference>
<comment type="caution">
    <text evidence="7">The sequence shown here is derived from an EMBL/GenBank/DDBJ whole genome shotgun (WGS) entry which is preliminary data.</text>
</comment>
<keyword evidence="3 5" id="KW-1133">Transmembrane helix</keyword>
<evidence type="ECO:0000256" key="4">
    <source>
        <dbReference type="ARBA" id="ARBA00023136"/>
    </source>
</evidence>
<dbReference type="AlphaFoldDB" id="K2AWQ0"/>
<organism evidence="7">
    <name type="scientific">uncultured bacterium</name>
    <name type="common">gcode 4</name>
    <dbReference type="NCBI Taxonomy" id="1234023"/>
    <lineage>
        <taxon>Bacteria</taxon>
        <taxon>environmental samples</taxon>
    </lineage>
</organism>
<evidence type="ECO:0000256" key="5">
    <source>
        <dbReference type="SAM" id="Phobius"/>
    </source>
</evidence>
<dbReference type="PANTHER" id="PTHR30566">
    <property type="entry name" value="YNAI-RELATED MECHANOSENSITIVE ION CHANNEL"/>
    <property type="match status" value="1"/>
</dbReference>
<feature type="transmembrane region" description="Helical" evidence="5">
    <location>
        <begin position="113"/>
        <end position="138"/>
    </location>
</feature>
<dbReference type="InterPro" id="IPR023408">
    <property type="entry name" value="MscS_beta-dom_sf"/>
</dbReference>
<keyword evidence="2 5" id="KW-0812">Transmembrane</keyword>
<feature type="domain" description="Mechanosensitive ion channel MscS" evidence="6">
    <location>
        <begin position="126"/>
        <end position="194"/>
    </location>
</feature>
<accession>K2AWQ0</accession>